<organism evidence="1">
    <name type="scientific">Sesamum angustifolium</name>
    <dbReference type="NCBI Taxonomy" id="2727405"/>
    <lineage>
        <taxon>Eukaryota</taxon>
        <taxon>Viridiplantae</taxon>
        <taxon>Streptophyta</taxon>
        <taxon>Embryophyta</taxon>
        <taxon>Tracheophyta</taxon>
        <taxon>Spermatophyta</taxon>
        <taxon>Magnoliopsida</taxon>
        <taxon>eudicotyledons</taxon>
        <taxon>Gunneridae</taxon>
        <taxon>Pentapetalae</taxon>
        <taxon>asterids</taxon>
        <taxon>lamiids</taxon>
        <taxon>Lamiales</taxon>
        <taxon>Pedaliaceae</taxon>
        <taxon>Sesamum</taxon>
    </lineage>
</organism>
<gene>
    <name evidence="1" type="ORF">Sangu_2229100</name>
</gene>
<comment type="caution">
    <text evidence="1">The sequence shown here is derived from an EMBL/GenBank/DDBJ whole genome shotgun (WGS) entry which is preliminary data.</text>
</comment>
<reference evidence="1" key="2">
    <citation type="journal article" date="2024" name="Plant">
        <title>Genomic evolution and insights into agronomic trait innovations of Sesamum species.</title>
        <authorList>
            <person name="Miao H."/>
            <person name="Wang L."/>
            <person name="Qu L."/>
            <person name="Liu H."/>
            <person name="Sun Y."/>
            <person name="Le M."/>
            <person name="Wang Q."/>
            <person name="Wei S."/>
            <person name="Zheng Y."/>
            <person name="Lin W."/>
            <person name="Duan Y."/>
            <person name="Cao H."/>
            <person name="Xiong S."/>
            <person name="Wang X."/>
            <person name="Wei L."/>
            <person name="Li C."/>
            <person name="Ma Q."/>
            <person name="Ju M."/>
            <person name="Zhao R."/>
            <person name="Li G."/>
            <person name="Mu C."/>
            <person name="Tian Q."/>
            <person name="Mei H."/>
            <person name="Zhang T."/>
            <person name="Gao T."/>
            <person name="Zhang H."/>
        </authorList>
    </citation>
    <scope>NUCLEOTIDE SEQUENCE</scope>
    <source>
        <strain evidence="1">G01</strain>
    </source>
</reference>
<proteinExistence type="predicted"/>
<sequence length="80" mass="8612">MTTTRGVLNGDLADGSNGDMEMRLGKEFNLLEFHALATRVIDDEDDASLAALAASKERWTAKFGCNENTGNGHVEKAALK</sequence>
<evidence type="ECO:0000313" key="1">
    <source>
        <dbReference type="EMBL" id="KAL0313847.1"/>
    </source>
</evidence>
<name>A0AAW2L3K2_9LAMI</name>
<accession>A0AAW2L3K2</accession>
<dbReference type="EMBL" id="JACGWK010000015">
    <property type="protein sequence ID" value="KAL0313847.1"/>
    <property type="molecule type" value="Genomic_DNA"/>
</dbReference>
<reference evidence="1" key="1">
    <citation type="submission" date="2020-06" db="EMBL/GenBank/DDBJ databases">
        <authorList>
            <person name="Li T."/>
            <person name="Hu X."/>
            <person name="Zhang T."/>
            <person name="Song X."/>
            <person name="Zhang H."/>
            <person name="Dai N."/>
            <person name="Sheng W."/>
            <person name="Hou X."/>
            <person name="Wei L."/>
        </authorList>
    </citation>
    <scope>NUCLEOTIDE SEQUENCE</scope>
    <source>
        <strain evidence="1">G01</strain>
        <tissue evidence="1">Leaf</tissue>
    </source>
</reference>
<protein>
    <submittedName>
        <fullName evidence="1">Uncharacterized protein</fullName>
    </submittedName>
</protein>
<dbReference type="AlphaFoldDB" id="A0AAW2L3K2"/>